<dbReference type="PROSITE" id="PS51257">
    <property type="entry name" value="PROKAR_LIPOPROTEIN"/>
    <property type="match status" value="1"/>
</dbReference>
<name>R0EK01_CAUVI</name>
<sequence length="153" mass="16298" precursor="true">MKRRIAFAALGFATLLAGCAHEKAGLDGYRWAYLEGGSEPPRLAYGRPDSDDVVLMFTCQPGRDEITAWVEASDKELVLASGRAESRFPGAHVADEMSETGHLEAQGKASAPALAAFKRTGELTLVTEGERHSLAATGADRGRVRAFFKACGA</sequence>
<evidence type="ECO:0000313" key="1">
    <source>
        <dbReference type="EMBL" id="ENZ82269.1"/>
    </source>
</evidence>
<accession>R0EK01</accession>
<organism evidence="1 2">
    <name type="scientific">Caulobacter vibrioides OR37</name>
    <dbReference type="NCBI Taxonomy" id="1292034"/>
    <lineage>
        <taxon>Bacteria</taxon>
        <taxon>Pseudomonadati</taxon>
        <taxon>Pseudomonadota</taxon>
        <taxon>Alphaproteobacteria</taxon>
        <taxon>Caulobacterales</taxon>
        <taxon>Caulobacteraceae</taxon>
        <taxon>Caulobacter</taxon>
    </lineage>
</organism>
<comment type="caution">
    <text evidence="1">The sequence shown here is derived from an EMBL/GenBank/DDBJ whole genome shotgun (WGS) entry which is preliminary data.</text>
</comment>
<dbReference type="Proteomes" id="UP000013063">
    <property type="component" value="Unassembled WGS sequence"/>
</dbReference>
<keyword evidence="2" id="KW-1185">Reference proteome</keyword>
<dbReference type="AlphaFoldDB" id="R0EK01"/>
<evidence type="ECO:0008006" key="3">
    <source>
        <dbReference type="Google" id="ProtNLM"/>
    </source>
</evidence>
<dbReference type="PATRIC" id="fig|1292034.3.peg.1812"/>
<proteinExistence type="predicted"/>
<dbReference type="eggNOG" id="ENOG502ZM4V">
    <property type="taxonomic scope" value="Bacteria"/>
</dbReference>
<dbReference type="EMBL" id="APMP01000008">
    <property type="protein sequence ID" value="ENZ82269.1"/>
    <property type="molecule type" value="Genomic_DNA"/>
</dbReference>
<gene>
    <name evidence="1" type="ORF">OR37_01823</name>
</gene>
<dbReference type="OrthoDB" id="7203442at2"/>
<evidence type="ECO:0000313" key="2">
    <source>
        <dbReference type="Proteomes" id="UP000013063"/>
    </source>
</evidence>
<dbReference type="RefSeq" id="WP_004618437.1">
    <property type="nucleotide sequence ID" value="NZ_APMP01000008.1"/>
</dbReference>
<protein>
    <recommendedName>
        <fullName evidence="3">Lipoprotein</fullName>
    </recommendedName>
</protein>
<dbReference type="STRING" id="1292034.OR37_01823"/>
<reference evidence="1 2" key="1">
    <citation type="journal article" date="2013" name="Genome Announc.">
        <title>Draft Genome Sequence for Caulobacter sp. Strain OR37, a Bacterium Tolerant to Heavy Metals.</title>
        <authorList>
            <person name="Utturkar S.M."/>
            <person name="Bollmann A."/>
            <person name="Brzoska R.M."/>
            <person name="Klingeman D.M."/>
            <person name="Epstein S.E."/>
            <person name="Palumbo A.V."/>
            <person name="Brown S.D."/>
        </authorList>
    </citation>
    <scope>NUCLEOTIDE SEQUENCE [LARGE SCALE GENOMIC DNA]</scope>
    <source>
        <strain evidence="1 2">OR37</strain>
    </source>
</reference>